<keyword evidence="1" id="KW-0812">Transmembrane</keyword>
<organism evidence="2">
    <name type="scientific">Staphylococcus epidermidis</name>
    <dbReference type="NCBI Taxonomy" id="1282"/>
    <lineage>
        <taxon>Bacteria</taxon>
        <taxon>Bacillati</taxon>
        <taxon>Bacillota</taxon>
        <taxon>Bacilli</taxon>
        <taxon>Bacillales</taxon>
        <taxon>Staphylococcaceae</taxon>
        <taxon>Staphylococcus</taxon>
    </lineage>
</organism>
<proteinExistence type="predicted"/>
<feature type="transmembrane region" description="Helical" evidence="1">
    <location>
        <begin position="30"/>
        <end position="50"/>
    </location>
</feature>
<dbReference type="EMBL" id="KP702950">
    <property type="protein sequence ID" value="AKQ51577.1"/>
    <property type="molecule type" value="Genomic_DNA"/>
</dbReference>
<dbReference type="AlphaFoldDB" id="A0A0K0PS79"/>
<feature type="transmembrane region" description="Helical" evidence="1">
    <location>
        <begin position="5"/>
        <end position="24"/>
    </location>
</feature>
<dbReference type="RefSeq" id="WP_239612880.1">
    <property type="nucleotide sequence ID" value="NZ_JAJVGV010000013.1"/>
</dbReference>
<keyword evidence="1" id="KW-0472">Membrane</keyword>
<sequence>MIKELILSILIFTIVFLVLTLSKYTFLAEIYYLKNVLSTLIITIFIMCTFEEIKPSILDIGLFIF</sequence>
<accession>A0A0K0PS79</accession>
<keyword evidence="2" id="KW-0614">Plasmid</keyword>
<keyword evidence="1" id="KW-1133">Transmembrane helix</keyword>
<evidence type="ECO:0000313" key="2">
    <source>
        <dbReference type="EMBL" id="AKQ51577.1"/>
    </source>
</evidence>
<name>A0A0K0PS79_STAEP</name>
<reference evidence="2" key="1">
    <citation type="submission" date="2015-01" db="EMBL/GenBank/DDBJ databases">
        <title>An abundance of antimicrobial substances governs microbial competition in the human nasal microbiota.</title>
        <authorList>
            <person name="Janek D."/>
            <person name="Krismer B."/>
            <person name="Peschel A."/>
        </authorList>
    </citation>
    <scope>NUCLEOTIDE SEQUENCE</scope>
    <source>
        <strain evidence="2">IVK45</strain>
        <plasmid evidence="2">pIVK45</plasmid>
    </source>
</reference>
<geneLocation type="plasmid" evidence="2">
    <name>pIVK45</name>
</geneLocation>
<protein>
    <submittedName>
        <fullName evidence="2">Uncharacterized protein</fullName>
    </submittedName>
</protein>
<evidence type="ECO:0000256" key="1">
    <source>
        <dbReference type="SAM" id="Phobius"/>
    </source>
</evidence>